<evidence type="ECO:0000256" key="1">
    <source>
        <dbReference type="SAM" id="SignalP"/>
    </source>
</evidence>
<feature type="chain" id="PRO_5046037627" description="Cytochrome c domain-containing protein" evidence="1">
    <location>
        <begin position="26"/>
        <end position="330"/>
    </location>
</feature>
<protein>
    <recommendedName>
        <fullName evidence="4">Cytochrome c domain-containing protein</fullName>
    </recommendedName>
</protein>
<reference evidence="2 3" key="1">
    <citation type="submission" date="2022-05" db="EMBL/GenBank/DDBJ databases">
        <title>Luteimonas sp. SX5, whole genome shotgun sequencing project.</title>
        <authorList>
            <person name="Zhao G."/>
            <person name="Shen L."/>
        </authorList>
    </citation>
    <scope>NUCLEOTIDE SEQUENCE [LARGE SCALE GENOMIC DNA]</scope>
    <source>
        <strain evidence="2 3">SX5</strain>
    </source>
</reference>
<keyword evidence="3" id="KW-1185">Reference proteome</keyword>
<organism evidence="2 3">
    <name type="scientific">Luteimonas galliterrae</name>
    <dbReference type="NCBI Taxonomy" id="2940486"/>
    <lineage>
        <taxon>Bacteria</taxon>
        <taxon>Pseudomonadati</taxon>
        <taxon>Pseudomonadota</taxon>
        <taxon>Gammaproteobacteria</taxon>
        <taxon>Lysobacterales</taxon>
        <taxon>Lysobacteraceae</taxon>
        <taxon>Luteimonas</taxon>
    </lineage>
</organism>
<evidence type="ECO:0008006" key="4">
    <source>
        <dbReference type="Google" id="ProtNLM"/>
    </source>
</evidence>
<proteinExistence type="predicted"/>
<accession>A0ABT0MLD3</accession>
<name>A0ABT0MLD3_9GAMM</name>
<dbReference type="RefSeq" id="WP_249475459.1">
    <property type="nucleotide sequence ID" value="NZ_JAMBEP010000003.1"/>
</dbReference>
<dbReference type="PROSITE" id="PS51257">
    <property type="entry name" value="PROKAR_LIPOPROTEIN"/>
    <property type="match status" value="1"/>
</dbReference>
<feature type="signal peptide" evidence="1">
    <location>
        <begin position="1"/>
        <end position="25"/>
    </location>
</feature>
<sequence>MDRGGETRRFLTGALLAAACASALAAAATQAPLRAARWLPPERRLPALAQAPSECLAPNDDPQTARRIAIGRAAFRTPLLLGGQAARAGLSCDSCHRNGRGNPDFSFAGLSGAPGTADVTSSLMSSHRGDGVDNPTAIPDLAGPAQTLKVPKAREGRALETFVRGLIVQEFDGPEPAALTLDGIAEYVRAVSSQACPPAQSQPIALATYLSDARAAAQAAQYALDARDPATAHLMLSAARTALGMIDERYAAPEFARERRFLRDADLELAALQHAVGAGRPDAASRIAAWLARMPRWGDPLRDREPESLFDRTRLAAALGGASAARSPGE</sequence>
<evidence type="ECO:0000313" key="2">
    <source>
        <dbReference type="EMBL" id="MCL1635697.1"/>
    </source>
</evidence>
<dbReference type="Proteomes" id="UP001431217">
    <property type="component" value="Unassembled WGS sequence"/>
</dbReference>
<gene>
    <name evidence="2" type="ORF">M2650_13795</name>
</gene>
<keyword evidence="1" id="KW-0732">Signal</keyword>
<comment type="caution">
    <text evidence="2">The sequence shown here is derived from an EMBL/GenBank/DDBJ whole genome shotgun (WGS) entry which is preliminary data.</text>
</comment>
<evidence type="ECO:0000313" key="3">
    <source>
        <dbReference type="Proteomes" id="UP001431217"/>
    </source>
</evidence>
<dbReference type="EMBL" id="JAMBEP010000003">
    <property type="protein sequence ID" value="MCL1635697.1"/>
    <property type="molecule type" value="Genomic_DNA"/>
</dbReference>